<sequence>MRLKFSIMTEENQKPTQQDVLPAVAQFLSFLWMEGEFRAQPEQLSEIFEAILVTETGDDKDLRTKMMNCIKTSKMLAKALEPFSDLQIKEACSKILNA</sequence>
<accession>A0A9W4TFM6</accession>
<dbReference type="EMBL" id="OX336425">
    <property type="protein sequence ID" value="CAI2765896.1"/>
    <property type="molecule type" value="Genomic_DNA"/>
</dbReference>
<dbReference type="Proteomes" id="UP001152749">
    <property type="component" value="Chromosome"/>
</dbReference>
<organism evidence="1 2">
    <name type="scientific">Flavobacterium collinsii</name>
    <dbReference type="NCBI Taxonomy" id="1114861"/>
    <lineage>
        <taxon>Bacteria</taxon>
        <taxon>Pseudomonadati</taxon>
        <taxon>Bacteroidota</taxon>
        <taxon>Flavobacteriia</taxon>
        <taxon>Flavobacteriales</taxon>
        <taxon>Flavobacteriaceae</taxon>
        <taxon>Flavobacterium</taxon>
    </lineage>
</organism>
<reference evidence="1" key="1">
    <citation type="submission" date="2022-09" db="EMBL/GenBank/DDBJ databases">
        <authorList>
            <person name="Duchaud E."/>
        </authorList>
    </citation>
    <scope>NUCLEOTIDE SEQUENCE</scope>
    <source>
        <strain evidence="1">TRV642</strain>
    </source>
</reference>
<evidence type="ECO:0000313" key="2">
    <source>
        <dbReference type="Proteomes" id="UP001152749"/>
    </source>
</evidence>
<name>A0A9W4TFM6_9FLAO</name>
<dbReference type="KEGG" id="fcs:TRV642_0869"/>
<dbReference type="AlphaFoldDB" id="A0A9W4TFM6"/>
<proteinExistence type="predicted"/>
<evidence type="ECO:0000313" key="1">
    <source>
        <dbReference type="EMBL" id="CAI2765896.1"/>
    </source>
</evidence>
<gene>
    <name evidence="1" type="ORF">TRV642_0869</name>
</gene>
<protein>
    <submittedName>
        <fullName evidence="1">Uncharacterized protein</fullName>
    </submittedName>
</protein>